<organism evidence="3">
    <name type="scientific">Leptolyngbya sp. NK1-12</name>
    <dbReference type="NCBI Taxonomy" id="2547451"/>
    <lineage>
        <taxon>Bacteria</taxon>
        <taxon>Bacillati</taxon>
        <taxon>Cyanobacteriota</taxon>
        <taxon>Cyanophyceae</taxon>
        <taxon>Leptolyngbyales</taxon>
        <taxon>Leptolyngbyaceae</taxon>
        <taxon>Leptolyngbya group</taxon>
        <taxon>Leptolyngbya</taxon>
    </lineage>
</organism>
<evidence type="ECO:0000313" key="3">
    <source>
        <dbReference type="EMBL" id="WNZ23366.1"/>
    </source>
</evidence>
<feature type="region of interest" description="Disordered" evidence="1">
    <location>
        <begin position="486"/>
        <end position="532"/>
    </location>
</feature>
<name>A0AA96WL52_9CYAN</name>
<dbReference type="InterPro" id="IPR011990">
    <property type="entry name" value="TPR-like_helical_dom_sf"/>
</dbReference>
<gene>
    <name evidence="3" type="ORF">HJG54_11205</name>
</gene>
<reference evidence="3" key="1">
    <citation type="submission" date="2020-05" db="EMBL/GenBank/DDBJ databases">
        <authorList>
            <person name="Zhu T."/>
            <person name="Keshari N."/>
            <person name="Lu X."/>
        </authorList>
    </citation>
    <scope>NUCLEOTIDE SEQUENCE</scope>
    <source>
        <strain evidence="3">NK1-12</strain>
    </source>
</reference>
<sequence length="832" mass="91550">MTQEFDLSVTPVGNNQYLVRTERVPYGAPLAQEQVTWPVDKWLAQARQLMSDPLQGVLQADPARSSLSLIELGQELYASLFQATLRDSWVIAQGVAQNRREPLRLRLGLKGADLLRLPWEVMYGTDVPVERLRQPGSITSAPRPLATGTRIIFSRYLLGTRLVEESLAIPPQLNQPLRILMVVSAPTDQEQLKLYREVKQMQQELQTQSPSRAEIGHQPGPEIQLKILNQPGREQLTQELEQNHYQVLHYAGHSDLSAAGGSLYLVNNRTGLTEVLAGDDLSGLLVNNGIRLAVFNSCRGAHTAVADPSLGQDRNLAEALVSRGIPAVLAMAEQIPDNVALNLTGLFYRSLKLGIPIDSSLNRARQGLISAYGSHQFYWALPVLYLHPEFDGYLMTRDRNRDSLRDPSIDRSSRLPANYSVPPLLQRDLAELPERQPLRSMEDRNVTPARTGPSTEDLEIVEAEARSEEADKLVIAEIFQQLSPPAQAHTNGAAPAAPSHPPDSNSSIPPDSASDVQPQELPSTPPQRSKSRRGMHRFWVLPVLGAAGVALGYFGLRALPQQSWMPDWLGHSASLETPQPSPSLQIDLSQALEDLDPSQTIEELGALAKDSFQNGQVDVGMAAVTVLLDRNALNQASNALKAVPSALKEHPQINFLRGRLAWQGVKAADGEHTVAQARDFWQKSAKDDPENLDYQEALGFTYYVENDLETALKIWAGPNADLMSRDPRVLNFRAAIALAMKKDAANRPPNQQREYILTAIQNYKGVVSRDPKNYSPEALQNNWLWTEAAVRDWKALAEIANQQPNQPATSPSPAPVSPTPSPTPTAPAAPAP</sequence>
<dbReference type="InterPro" id="IPR024983">
    <property type="entry name" value="CHAT_dom"/>
</dbReference>
<dbReference type="EMBL" id="CP053586">
    <property type="protein sequence ID" value="WNZ23366.1"/>
    <property type="molecule type" value="Genomic_DNA"/>
</dbReference>
<protein>
    <submittedName>
        <fullName evidence="3">CHAT domain-containing protein</fullName>
    </submittedName>
</protein>
<proteinExistence type="predicted"/>
<evidence type="ECO:0000256" key="1">
    <source>
        <dbReference type="SAM" id="MobiDB-lite"/>
    </source>
</evidence>
<feature type="compositionally biased region" description="Basic and acidic residues" evidence="1">
    <location>
        <begin position="433"/>
        <end position="445"/>
    </location>
</feature>
<feature type="domain" description="CHAT" evidence="2">
    <location>
        <begin position="72"/>
        <end position="384"/>
    </location>
</feature>
<evidence type="ECO:0000259" key="2">
    <source>
        <dbReference type="Pfam" id="PF12770"/>
    </source>
</evidence>
<feature type="compositionally biased region" description="Polar residues" evidence="1">
    <location>
        <begin position="516"/>
        <end position="528"/>
    </location>
</feature>
<dbReference type="Gene3D" id="1.25.40.10">
    <property type="entry name" value="Tetratricopeptide repeat domain"/>
    <property type="match status" value="1"/>
</dbReference>
<dbReference type="AlphaFoldDB" id="A0AA96WL52"/>
<accession>A0AA96WL52</accession>
<dbReference type="RefSeq" id="WP_316435004.1">
    <property type="nucleotide sequence ID" value="NZ_CP053586.1"/>
</dbReference>
<dbReference type="Pfam" id="PF12770">
    <property type="entry name" value="CHAT"/>
    <property type="match status" value="1"/>
</dbReference>
<feature type="compositionally biased region" description="Low complexity" evidence="1">
    <location>
        <begin position="493"/>
        <end position="515"/>
    </location>
</feature>
<feature type="compositionally biased region" description="Pro residues" evidence="1">
    <location>
        <begin position="810"/>
        <end position="832"/>
    </location>
</feature>
<feature type="region of interest" description="Disordered" evidence="1">
    <location>
        <begin position="797"/>
        <end position="832"/>
    </location>
</feature>
<feature type="region of interest" description="Disordered" evidence="1">
    <location>
        <begin position="433"/>
        <end position="459"/>
    </location>
</feature>